<protein>
    <submittedName>
        <fullName evidence="1">Uncharacterized protein</fullName>
    </submittedName>
</protein>
<organism evidence="1 2">
    <name type="scientific">Fannyhessea vaginae DSM 15829</name>
    <dbReference type="NCBI Taxonomy" id="525256"/>
    <lineage>
        <taxon>Bacteria</taxon>
        <taxon>Bacillati</taxon>
        <taxon>Actinomycetota</taxon>
        <taxon>Coriobacteriia</taxon>
        <taxon>Coriobacteriales</taxon>
        <taxon>Atopobiaceae</taxon>
        <taxon>Fannyhessea</taxon>
    </lineage>
</organism>
<sequence length="54" mass="6163">MSIGLYYQKIATYDNYVTNIFDTTHCNKRIVVHANGKQTCIRIASLSQVMCFTS</sequence>
<name>F1T6W0_9ACTN</name>
<keyword evidence="2" id="KW-1185">Reference proteome</keyword>
<dbReference type="AlphaFoldDB" id="F1T6W0"/>
<dbReference type="Proteomes" id="UP000005947">
    <property type="component" value="Unassembled WGS sequence"/>
</dbReference>
<accession>F1T6W0</accession>
<evidence type="ECO:0000313" key="2">
    <source>
        <dbReference type="Proteomes" id="UP000005947"/>
    </source>
</evidence>
<comment type="caution">
    <text evidence="1">The sequence shown here is derived from an EMBL/GenBank/DDBJ whole genome shotgun (WGS) entry which is preliminary data.</text>
</comment>
<dbReference type="EMBL" id="ACGK02000005">
    <property type="protein sequence ID" value="EGF22689.1"/>
    <property type="molecule type" value="Genomic_DNA"/>
</dbReference>
<reference evidence="1 2" key="1">
    <citation type="submission" date="2011-02" db="EMBL/GenBank/DDBJ databases">
        <authorList>
            <person name="Muzny D."/>
            <person name="Qin X."/>
            <person name="Buhay C."/>
            <person name="Dugan-Rocha S."/>
            <person name="Ding Y."/>
            <person name="Chen G."/>
            <person name="Hawes A."/>
            <person name="Holder M."/>
            <person name="Jhangiani S."/>
            <person name="Johnson A."/>
            <person name="Khan Z."/>
            <person name="Li Z."/>
            <person name="Liu W."/>
            <person name="Liu X."/>
            <person name="Perez L."/>
            <person name="Shen H."/>
            <person name="Wang Q."/>
            <person name="Watt J."/>
            <person name="Xi L."/>
            <person name="Xin Y."/>
            <person name="Zhou J."/>
            <person name="Deng J."/>
            <person name="Jiang H."/>
            <person name="Liu Y."/>
            <person name="Qu J."/>
            <person name="Song X.-Z."/>
            <person name="Zhang L."/>
            <person name="Villasana D."/>
            <person name="Johnson A."/>
            <person name="Liu J."/>
            <person name="Liyanage D."/>
            <person name="Lorensuhewa L."/>
            <person name="Robinson T."/>
            <person name="Song A."/>
            <person name="Song B.-B."/>
            <person name="Dinh H."/>
            <person name="Thornton R."/>
            <person name="Coyle M."/>
            <person name="Francisco L."/>
            <person name="Jackson L."/>
            <person name="Javaid M."/>
            <person name="Korchina V."/>
            <person name="Kovar C."/>
            <person name="Mata R."/>
            <person name="Mathew T."/>
            <person name="Ngo R."/>
            <person name="Nguyen L."/>
            <person name="Nguyen N."/>
            <person name="Okwuonu G."/>
            <person name="Ongeri F."/>
            <person name="Pham C."/>
            <person name="Simmons D."/>
            <person name="Wilczek-Boney K."/>
            <person name="Hale W."/>
            <person name="Jakkamsetti A."/>
            <person name="Pham P."/>
            <person name="Ruth R."/>
            <person name="San Lucas F."/>
            <person name="Warren J."/>
            <person name="Zhang J."/>
            <person name="Zhao Z."/>
            <person name="Zhou C."/>
            <person name="Zhu D."/>
            <person name="Lee S."/>
            <person name="Bess C."/>
            <person name="Blankenburg K."/>
            <person name="Forbes L."/>
            <person name="Fu Q."/>
            <person name="Gubbala S."/>
            <person name="Hirani K."/>
            <person name="Jayaseelan J.C."/>
            <person name="Lara F."/>
            <person name="Munidasa M."/>
            <person name="Palculict T."/>
            <person name="Patil S."/>
            <person name="Pu L.-L."/>
            <person name="Saada N."/>
            <person name="Tang L."/>
            <person name="Weissenberger G."/>
            <person name="Zhu Y."/>
            <person name="Hemphill L."/>
            <person name="Shang Y."/>
            <person name="Youmans B."/>
            <person name="Ayvaz T."/>
            <person name="Ross M."/>
            <person name="Santibanez J."/>
            <person name="Aqrawi P."/>
            <person name="Gross S."/>
            <person name="Joshi V."/>
            <person name="Fowler G."/>
            <person name="Nazareth L."/>
            <person name="Reid J."/>
            <person name="Worley K."/>
            <person name="Petrosino J."/>
            <person name="Highlander S."/>
            <person name="Gibbs R."/>
        </authorList>
    </citation>
    <scope>NUCLEOTIDE SEQUENCE [LARGE SCALE GENOMIC DNA]</scope>
    <source>
        <strain evidence="1 2">DSM 15829</strain>
    </source>
</reference>
<gene>
    <name evidence="1" type="ORF">HMPREF0091_11196</name>
</gene>
<proteinExistence type="predicted"/>
<evidence type="ECO:0000313" key="1">
    <source>
        <dbReference type="EMBL" id="EGF22689.1"/>
    </source>
</evidence>